<keyword evidence="3 6" id="KW-0812">Transmembrane</keyword>
<gene>
    <name evidence="7" type="ORF">SAMN05421637_0474</name>
</gene>
<proteinExistence type="predicted"/>
<dbReference type="OrthoDB" id="3775941at2"/>
<dbReference type="eggNOG" id="COG0392">
    <property type="taxonomic scope" value="Bacteria"/>
</dbReference>
<evidence type="ECO:0000256" key="5">
    <source>
        <dbReference type="ARBA" id="ARBA00023136"/>
    </source>
</evidence>
<feature type="transmembrane region" description="Helical" evidence="6">
    <location>
        <begin position="227"/>
        <end position="247"/>
    </location>
</feature>
<evidence type="ECO:0000313" key="8">
    <source>
        <dbReference type="Proteomes" id="UP000183315"/>
    </source>
</evidence>
<feature type="transmembrane region" description="Helical" evidence="6">
    <location>
        <begin position="159"/>
        <end position="180"/>
    </location>
</feature>
<organism evidence="7 8">
    <name type="scientific">Demequina mangrovi</name>
    <dbReference type="NCBI Taxonomy" id="1043493"/>
    <lineage>
        <taxon>Bacteria</taxon>
        <taxon>Bacillati</taxon>
        <taxon>Actinomycetota</taxon>
        <taxon>Actinomycetes</taxon>
        <taxon>Micrococcales</taxon>
        <taxon>Demequinaceae</taxon>
        <taxon>Demequina</taxon>
    </lineage>
</organism>
<evidence type="ECO:0000256" key="2">
    <source>
        <dbReference type="ARBA" id="ARBA00022475"/>
    </source>
</evidence>
<name>A0A1H6UNX1_9MICO</name>
<evidence type="ECO:0000256" key="6">
    <source>
        <dbReference type="SAM" id="Phobius"/>
    </source>
</evidence>
<dbReference type="STRING" id="1043493.SAMN05421637_0474"/>
<sequence length="340" mass="36080">MPAPTEPATPLARVWVRRIVTVVVVAAVLWALGSLASRVDWSAVGAALGTLPWWSGPILVALLLLRQLLSSAPLARVVAGLGWRRALHNEMGGNLVATLAPPPADLVLRVSMFRSWRIDALDGMAGVTLTTAVFWGARFLAPVLGLAVVAVRGVERHEWWVAGVCLLVAAVILALLTLVVRSRRWARTLGRAGARIATRFGRPADADAWASAVGEFRARVSESYSRHLLPAIGLSLAGVVAEGLILLASLRLVGVPSSLSAIEILGVFLLLYPLTLMPFLGLGVLDAALIAAWLTDTPAAPEAALVAGMLVWRAVSLGGTMLIGAVSLAWWRWTGRGRRP</sequence>
<dbReference type="AlphaFoldDB" id="A0A1H6UNX1"/>
<evidence type="ECO:0000313" key="7">
    <source>
        <dbReference type="EMBL" id="SEI93961.1"/>
    </source>
</evidence>
<reference evidence="8" key="1">
    <citation type="submission" date="2016-10" db="EMBL/GenBank/DDBJ databases">
        <authorList>
            <person name="Varghese N."/>
        </authorList>
    </citation>
    <scope>NUCLEOTIDE SEQUENCE [LARGE SCALE GENOMIC DNA]</scope>
    <source>
        <strain evidence="8">DSM 24868</strain>
    </source>
</reference>
<evidence type="ECO:0000256" key="4">
    <source>
        <dbReference type="ARBA" id="ARBA00022989"/>
    </source>
</evidence>
<feature type="transmembrane region" description="Helical" evidence="6">
    <location>
        <begin position="43"/>
        <end position="65"/>
    </location>
</feature>
<dbReference type="RefSeq" id="WP_042212690.1">
    <property type="nucleotide sequence ID" value="NZ_BBLU01000002.1"/>
</dbReference>
<keyword evidence="8" id="KW-1185">Reference proteome</keyword>
<keyword evidence="4 6" id="KW-1133">Transmembrane helix</keyword>
<dbReference type="Proteomes" id="UP000183315">
    <property type="component" value="Unassembled WGS sequence"/>
</dbReference>
<dbReference type="InterPro" id="IPR022791">
    <property type="entry name" value="L-PG_synthase/AglD"/>
</dbReference>
<dbReference type="EMBL" id="FNZI01000001">
    <property type="protein sequence ID" value="SEI93961.1"/>
    <property type="molecule type" value="Genomic_DNA"/>
</dbReference>
<dbReference type="Pfam" id="PF03706">
    <property type="entry name" value="LPG_synthase_TM"/>
    <property type="match status" value="1"/>
</dbReference>
<accession>A0A1H6UNX1</accession>
<keyword evidence="2" id="KW-1003">Cell membrane</keyword>
<dbReference type="GO" id="GO:0005886">
    <property type="term" value="C:plasma membrane"/>
    <property type="evidence" value="ECO:0007669"/>
    <property type="project" value="UniProtKB-SubCell"/>
</dbReference>
<protein>
    <submittedName>
        <fullName evidence="7">Uncharacterized membrane protein YbhN, UPF0104 family</fullName>
    </submittedName>
</protein>
<feature type="transmembrane region" description="Helical" evidence="6">
    <location>
        <begin position="124"/>
        <end position="147"/>
    </location>
</feature>
<feature type="transmembrane region" description="Helical" evidence="6">
    <location>
        <begin position="310"/>
        <end position="331"/>
    </location>
</feature>
<evidence type="ECO:0000256" key="1">
    <source>
        <dbReference type="ARBA" id="ARBA00004651"/>
    </source>
</evidence>
<feature type="transmembrane region" description="Helical" evidence="6">
    <location>
        <begin position="19"/>
        <end position="37"/>
    </location>
</feature>
<keyword evidence="5 6" id="KW-0472">Membrane</keyword>
<comment type="subcellular location">
    <subcellularLocation>
        <location evidence="1">Cell membrane</location>
        <topology evidence="1">Multi-pass membrane protein</topology>
    </subcellularLocation>
</comment>
<evidence type="ECO:0000256" key="3">
    <source>
        <dbReference type="ARBA" id="ARBA00022692"/>
    </source>
</evidence>